<proteinExistence type="predicted"/>
<accession>A0A3N1GMS4</accession>
<reference evidence="1 2" key="1">
    <citation type="submission" date="2018-11" db="EMBL/GenBank/DDBJ databases">
        <title>Sequencing the genomes of 1000 actinobacteria strains.</title>
        <authorList>
            <person name="Klenk H.-P."/>
        </authorList>
    </citation>
    <scope>NUCLEOTIDE SEQUENCE [LARGE SCALE GENOMIC DNA]</scope>
    <source>
        <strain evidence="1 2">DSM 43634</strain>
    </source>
</reference>
<evidence type="ECO:0008006" key="3">
    <source>
        <dbReference type="Google" id="ProtNLM"/>
    </source>
</evidence>
<comment type="caution">
    <text evidence="1">The sequence shown here is derived from an EMBL/GenBank/DDBJ whole genome shotgun (WGS) entry which is preliminary data.</text>
</comment>
<sequence length="103" mass="11094">MTYAHVVDVPGPIDMYDALHAEIVRRSGGTVDGLLVHVGRPTATGFQVLEVWQSRAHFDRYNDEVVLPTVADMSAGQPGPAPQQAIEEFAVRGLVLEGGKVVI</sequence>
<dbReference type="OrthoDB" id="1550900at2"/>
<protein>
    <recommendedName>
        <fullName evidence="3">Antibiotic biosynthesis monooxygenase</fullName>
    </recommendedName>
</protein>
<organism evidence="1 2">
    <name type="scientific">Couchioplanes caeruleus</name>
    <dbReference type="NCBI Taxonomy" id="56438"/>
    <lineage>
        <taxon>Bacteria</taxon>
        <taxon>Bacillati</taxon>
        <taxon>Actinomycetota</taxon>
        <taxon>Actinomycetes</taxon>
        <taxon>Micromonosporales</taxon>
        <taxon>Micromonosporaceae</taxon>
        <taxon>Couchioplanes</taxon>
    </lineage>
</organism>
<gene>
    <name evidence="1" type="ORF">EDD30_4402</name>
</gene>
<name>A0A3N1GMS4_9ACTN</name>
<dbReference type="Proteomes" id="UP000271683">
    <property type="component" value="Unassembled WGS sequence"/>
</dbReference>
<evidence type="ECO:0000313" key="2">
    <source>
        <dbReference type="Proteomes" id="UP000271683"/>
    </source>
</evidence>
<evidence type="ECO:0000313" key="1">
    <source>
        <dbReference type="EMBL" id="ROP31491.1"/>
    </source>
</evidence>
<dbReference type="EMBL" id="RJKL01000001">
    <property type="protein sequence ID" value="ROP31491.1"/>
    <property type="molecule type" value="Genomic_DNA"/>
</dbReference>
<dbReference type="RefSeq" id="WP_143162701.1">
    <property type="nucleotide sequence ID" value="NZ_RJKL01000001.1"/>
</dbReference>
<dbReference type="AlphaFoldDB" id="A0A3N1GMS4"/>